<dbReference type="GO" id="GO:0042973">
    <property type="term" value="F:glucan endo-1,3-beta-D-glucosidase activity"/>
    <property type="evidence" value="ECO:0007669"/>
    <property type="project" value="UniProtKB-EC"/>
</dbReference>
<feature type="compositionally biased region" description="Basic and acidic residues" evidence="9">
    <location>
        <begin position="546"/>
        <end position="563"/>
    </location>
</feature>
<dbReference type="InterPro" id="IPR005200">
    <property type="entry name" value="Endo-beta-glucanase"/>
</dbReference>
<feature type="compositionally biased region" description="Polar residues" evidence="9">
    <location>
        <begin position="739"/>
        <end position="756"/>
    </location>
</feature>
<dbReference type="Gene3D" id="2.70.98.30">
    <property type="entry name" value="Golgi alpha-mannosidase II, domain 4"/>
    <property type="match status" value="1"/>
</dbReference>
<dbReference type="GeneID" id="28731526"/>
<dbReference type="EC" id="3.2.1.39" evidence="3"/>
<dbReference type="OrthoDB" id="4473401at2759"/>
<dbReference type="Gene3D" id="1.20.5.420">
    <property type="entry name" value="Immunoglobulin FC, subunit C"/>
    <property type="match status" value="1"/>
</dbReference>
<evidence type="ECO:0000256" key="6">
    <source>
        <dbReference type="ARBA" id="ARBA00023295"/>
    </source>
</evidence>
<evidence type="ECO:0000256" key="5">
    <source>
        <dbReference type="ARBA" id="ARBA00023277"/>
    </source>
</evidence>
<feature type="region of interest" description="Disordered" evidence="9">
    <location>
        <begin position="1"/>
        <end position="286"/>
    </location>
</feature>
<feature type="compositionally biased region" description="Basic and acidic residues" evidence="9">
    <location>
        <begin position="499"/>
        <end position="523"/>
    </location>
</feature>
<feature type="compositionally biased region" description="Polar residues" evidence="9">
    <location>
        <begin position="266"/>
        <end position="277"/>
    </location>
</feature>
<reference evidence="12 13" key="1">
    <citation type="submission" date="2015-06" db="EMBL/GenBank/DDBJ databases">
        <title>Draft genome of the ant-associated black yeast Phialophora attae CBS 131958.</title>
        <authorList>
            <person name="Moreno L.F."/>
            <person name="Stielow B.J."/>
            <person name="de Hoog S."/>
            <person name="Vicente V.A."/>
            <person name="Weiss V.A."/>
            <person name="de Vries M."/>
            <person name="Cruz L.M."/>
            <person name="Souza E.M."/>
        </authorList>
    </citation>
    <scope>NUCLEOTIDE SEQUENCE [LARGE SCALE GENOMIC DNA]</scope>
    <source>
        <strain evidence="12 13">CBS 131958</strain>
    </source>
</reference>
<dbReference type="InterPro" id="IPR040451">
    <property type="entry name" value="GH81_N"/>
</dbReference>
<evidence type="ECO:0000259" key="11">
    <source>
        <dbReference type="Pfam" id="PF17652"/>
    </source>
</evidence>
<feature type="compositionally biased region" description="Low complexity" evidence="9">
    <location>
        <begin position="706"/>
        <end position="722"/>
    </location>
</feature>
<evidence type="ECO:0000256" key="8">
    <source>
        <dbReference type="ARBA" id="ARBA00023326"/>
    </source>
</evidence>
<comment type="catalytic activity">
    <reaction evidence="1">
        <text>Hydrolysis of (1-&gt;3)-beta-D-glucosidic linkages in (1-&gt;3)-beta-D-glucans.</text>
        <dbReference type="EC" id="3.2.1.39"/>
    </reaction>
</comment>
<evidence type="ECO:0000259" key="10">
    <source>
        <dbReference type="Pfam" id="PF03639"/>
    </source>
</evidence>
<feature type="compositionally biased region" description="Low complexity" evidence="9">
    <location>
        <begin position="1006"/>
        <end position="1015"/>
    </location>
</feature>
<gene>
    <name evidence="12" type="ORF">AB675_10847</name>
</gene>
<dbReference type="Gene3D" id="1.10.287.1170">
    <property type="entry name" value="glycoside hydrolase family 81 endo-[beta] glucanase"/>
    <property type="match status" value="1"/>
</dbReference>
<dbReference type="VEuPathDB" id="FungiDB:AB675_10847"/>
<evidence type="ECO:0000256" key="1">
    <source>
        <dbReference type="ARBA" id="ARBA00000382"/>
    </source>
</evidence>
<dbReference type="InterPro" id="IPR040720">
    <property type="entry name" value="GH81_C"/>
</dbReference>
<dbReference type="GO" id="GO:0009986">
    <property type="term" value="C:cell surface"/>
    <property type="evidence" value="ECO:0007669"/>
    <property type="project" value="TreeGrafter"/>
</dbReference>
<evidence type="ECO:0000256" key="2">
    <source>
        <dbReference type="ARBA" id="ARBA00010730"/>
    </source>
</evidence>
<evidence type="ECO:0000313" key="13">
    <source>
        <dbReference type="Proteomes" id="UP000038010"/>
    </source>
</evidence>
<dbReference type="PROSITE" id="PS52008">
    <property type="entry name" value="GH81"/>
    <property type="match status" value="1"/>
</dbReference>
<dbReference type="RefSeq" id="XP_018000615.1">
    <property type="nucleotide sequence ID" value="XM_018139646.1"/>
</dbReference>
<evidence type="ECO:0000256" key="3">
    <source>
        <dbReference type="ARBA" id="ARBA00012780"/>
    </source>
</evidence>
<evidence type="ECO:0000256" key="4">
    <source>
        <dbReference type="ARBA" id="ARBA00022801"/>
    </source>
</evidence>
<feature type="region of interest" description="Disordered" evidence="9">
    <location>
        <begin position="490"/>
        <end position="602"/>
    </location>
</feature>
<feature type="compositionally biased region" description="Acidic residues" evidence="9">
    <location>
        <begin position="761"/>
        <end position="781"/>
    </location>
</feature>
<dbReference type="STRING" id="1664694.A0A0N1P0M0"/>
<dbReference type="Pfam" id="PF03639">
    <property type="entry name" value="Glyco_hydro_81"/>
    <property type="match status" value="1"/>
</dbReference>
<feature type="compositionally biased region" description="Acidic residues" evidence="9">
    <location>
        <begin position="564"/>
        <end position="583"/>
    </location>
</feature>
<evidence type="ECO:0000256" key="9">
    <source>
        <dbReference type="SAM" id="MobiDB-lite"/>
    </source>
</evidence>
<protein>
    <recommendedName>
        <fullName evidence="3">glucan endo-1,3-beta-D-glucosidase</fullName>
        <ecNumber evidence="3">3.2.1.39</ecNumber>
    </recommendedName>
</protein>
<dbReference type="Pfam" id="PF04615">
    <property type="entry name" value="Utp14"/>
    <property type="match status" value="1"/>
</dbReference>
<keyword evidence="7" id="KW-0961">Cell wall biogenesis/degradation</keyword>
<evidence type="ECO:0000256" key="7">
    <source>
        <dbReference type="ARBA" id="ARBA00023316"/>
    </source>
</evidence>
<dbReference type="PANTHER" id="PTHR31983">
    <property type="entry name" value="ENDO-1,3(4)-BETA-GLUCANASE 1"/>
    <property type="match status" value="1"/>
</dbReference>
<feature type="compositionally biased region" description="Acidic residues" evidence="9">
    <location>
        <begin position="679"/>
        <end position="690"/>
    </location>
</feature>
<feature type="compositionally biased region" description="Basic and acidic residues" evidence="9">
    <location>
        <begin position="77"/>
        <end position="99"/>
    </location>
</feature>
<evidence type="ECO:0000313" key="12">
    <source>
        <dbReference type="EMBL" id="KPI40652.1"/>
    </source>
</evidence>
<feature type="compositionally biased region" description="Acidic residues" evidence="9">
    <location>
        <begin position="147"/>
        <end position="175"/>
    </location>
</feature>
<feature type="compositionally biased region" description="Acidic residues" evidence="9">
    <location>
        <begin position="213"/>
        <end position="243"/>
    </location>
</feature>
<feature type="domain" description="Glycosyl hydrolase family 81 C-terminal" evidence="11">
    <location>
        <begin position="1539"/>
        <end position="1891"/>
    </location>
</feature>
<accession>A0A0N1P0M0</accession>
<comment type="similarity">
    <text evidence="2">Belongs to the glycosyl hydrolase 81 family.</text>
</comment>
<feature type="region of interest" description="Disordered" evidence="9">
    <location>
        <begin position="1006"/>
        <end position="1025"/>
    </location>
</feature>
<feature type="compositionally biased region" description="Polar residues" evidence="9">
    <location>
        <begin position="1016"/>
        <end position="1025"/>
    </location>
</feature>
<dbReference type="Pfam" id="PF17652">
    <property type="entry name" value="Glyco_hydro81C"/>
    <property type="match status" value="1"/>
</dbReference>
<keyword evidence="6" id="KW-0326">Glycosidase</keyword>
<dbReference type="GO" id="GO:0000272">
    <property type="term" value="P:polysaccharide catabolic process"/>
    <property type="evidence" value="ECO:0007669"/>
    <property type="project" value="UniProtKB-KW"/>
</dbReference>
<feature type="region of interest" description="Disordered" evidence="9">
    <location>
        <begin position="626"/>
        <end position="785"/>
    </location>
</feature>
<feature type="region of interest" description="Disordered" evidence="9">
    <location>
        <begin position="319"/>
        <end position="339"/>
    </location>
</feature>
<feature type="compositionally biased region" description="Acidic residues" evidence="9">
    <location>
        <begin position="633"/>
        <end position="648"/>
    </location>
</feature>
<keyword evidence="4" id="KW-0378">Hydrolase</keyword>
<organism evidence="12 13">
    <name type="scientific">Cyphellophora attinorum</name>
    <dbReference type="NCBI Taxonomy" id="1664694"/>
    <lineage>
        <taxon>Eukaryota</taxon>
        <taxon>Fungi</taxon>
        <taxon>Dikarya</taxon>
        <taxon>Ascomycota</taxon>
        <taxon>Pezizomycotina</taxon>
        <taxon>Eurotiomycetes</taxon>
        <taxon>Chaetothyriomycetidae</taxon>
        <taxon>Chaetothyriales</taxon>
        <taxon>Cyphellophoraceae</taxon>
        <taxon>Cyphellophora</taxon>
    </lineage>
</organism>
<feature type="compositionally biased region" description="Basic and acidic residues" evidence="9">
    <location>
        <begin position="60"/>
        <end position="70"/>
    </location>
</feature>
<sequence>MPRQAHGRPVGQTAPARPPKRKPTKGRGLNALQIAEEQNPDTYKIRQHRLGESYEDDDDANTRQDADERSSKRRKISQQDERESDSGSDPEGERWHVGVDEEDEDSDIDSEDAFGESDEDRFADFSFRGSTQGKQTKRRPKRKAAEDGVEEEEEEEFDDPDTIGDIADDFGDEGIDLAAAWDQDSVEEADPQDVPSTKRKRKTVDGPVFGEEGSSDEQSEDGSEEADESSDEGSDDDSDESDAATDPSDLFASDVEDGDHARLQNFVENLSRKTNTQKGKDEAPHQTAKISAADLLQYVKDPQQRQSLKVLQNSEIKGPEVYKGGVPGRLAPPLAKRQQDKLDRVAAYGESKKELDKWVDTVKQNRRAEHISFPLVDPSEAGSRNDRFMPVGSSKPMSGLESKIRDIMEESGIDPGVSADKEEQEYEELAEQKLSPEEVQARRARLRMARDLMFREEIRAKRIKKIKSKAYRRVHRKERDRAALEKRAQLAVNGLLNSDDEKEKNDRQRAEERMGARHRESKWARAAKAAGKTVWDNDARVGIADMSHRDNELRKRIEGKAGDDSDDSDSASDAYSSDEADEDIQNRLVDAQAAEPEVGSSKLANMAFMKKAEAGRKAANDAQLQAIRRELGDGDEGIANDSDDDAEIDGGRQRFGASASSASTSKRPAPSKRAHLAEFEELMSDDEDQLDGFTNDETTTADLRKTATNAASAASTSNQSSSGRMLSKSEVQESKKQRNTSTQHMTTSLSTAQRNNGYLDDASDDDGPDIFGDDANDEDDVRDTVFAGPSDVAQDFAKEKQQLIVEEGDQTIDNSLPGWGSWGGVGIGKKAQQKNKERFVTKIKGVAPEARKDAKLEKVIINEKRIKKNGRYMATELPHPYESRSQYERAMRLPLGPEWTTKSTFQDATKPRVLVKQGVIKPMAKPMALLAGAVPLLQLRQWLDYLAPTPCEADNSTNKTGSELTAAPGQFADVSAQGTTTDSLYTSAVTIVDPSLSLHTIVSTDLSDTQTPTTTNATGSVPDTSGSINTSLQTEGHPPIPPVTNVSTVASPTLQPTNTDGQVVVTTIPEYQTQTVTLPLTTYETVITTQTVVTVPVETTAVITQVTVVESTYESNGTILTTSTVGTTAITTTGSVLVETTLSALVTNTSTITTQIVTVDPTSLNLPSASSAFRCGAPMACATSGQDMFAPINIGEPPANIGRRAGHPVPRLGIVGMTGPIQTNKFYANLFLGSQGFPAFMTPYTLTWSKGTGNAMSYGMAISHIEAQQRAYGPQNAQIPGQPVSFYINPLGIQSLIISAKELKQQTVLKSSDLQFMTGRAHLLPFEGSSNEIVFPMAQGSAFVTAIFTNLKPWIQSSVFFRSVAARPSPKQGVYKYLLTLEDGKVWVLYAISDSGIDPNFQLISSTLMQGVDNWSGMIQVAKVPDQKFEALYDNSTGAYPAAGHISGFAKNRVGTYTLSWDKSGPFAASAPCLMFALPHHIQSFVAASRKAVTALQLNTVTKGTATAVSADYWSMQEVLPETMGFAPWRPAPATFKKLSASAIAKIQPIAALEASQDVMQQTNLDSMYWSGKAMSKFATLCYTMHDLTGQQDLANALLVKLKAAFNVWVQNRQPYPLFYDLDWKGIVSSGSYVTGDPNVDYGNSYYNDHHFHQGYFIHAAAVIGYLDPSWIPANKDWVNALVRDTSNPSSQDQYFPVFRSFSMYDGHSWAKGLFESGDGKDEESTSEDAMYAYAVKMWGKTVGDKSMESRGNLMLAILSRALRNYFLMDSSNANQPANFIANKVTGILFENKADHVTYFGTNPEYVQGIQMIPQMPFSPYTRSTKFVKEEWDAYFSDSSFNPAKNVSGGWRGLLMSNLAIINPIDSYKFFTQATFDGGWIDSGASRAWYIAYAAGMSGGAV</sequence>
<feature type="region of interest" description="Disordered" evidence="9">
    <location>
        <begin position="373"/>
        <end position="400"/>
    </location>
</feature>
<keyword evidence="13" id="KW-1185">Reference proteome</keyword>
<feature type="compositionally biased region" description="Acidic residues" evidence="9">
    <location>
        <begin position="100"/>
        <end position="121"/>
    </location>
</feature>
<feature type="domain" description="Glycosyl hydrolase family 81 N-terminal" evidence="10">
    <location>
        <begin position="1207"/>
        <end position="1530"/>
    </location>
</feature>
<dbReference type="PANTHER" id="PTHR31983:SF0">
    <property type="entry name" value="GLUCAN ENDO-1,3-BETA-D-GLUCOSIDASE 2"/>
    <property type="match status" value="1"/>
</dbReference>
<name>A0A0N1P0M0_9EURO</name>
<proteinExistence type="inferred from homology"/>
<dbReference type="GO" id="GO:0071555">
    <property type="term" value="P:cell wall organization"/>
    <property type="evidence" value="ECO:0007669"/>
    <property type="project" value="UniProtKB-KW"/>
</dbReference>
<dbReference type="GO" id="GO:0052861">
    <property type="term" value="F:endo-1,3(4)-beta-glucanase activity"/>
    <property type="evidence" value="ECO:0007669"/>
    <property type="project" value="InterPro"/>
</dbReference>
<dbReference type="EMBL" id="LFJN01000011">
    <property type="protein sequence ID" value="KPI40652.1"/>
    <property type="molecule type" value="Genomic_DNA"/>
</dbReference>
<keyword evidence="5" id="KW-0119">Carbohydrate metabolism</keyword>
<dbReference type="Proteomes" id="UP000038010">
    <property type="component" value="Unassembled WGS sequence"/>
</dbReference>
<keyword evidence="8" id="KW-0624">Polysaccharide degradation</keyword>
<comment type="caution">
    <text evidence="12">The sequence shown here is derived from an EMBL/GenBank/DDBJ whole genome shotgun (WGS) entry which is preliminary data.</text>
</comment>